<gene>
    <name evidence="2" type="ORF">BI308_07575</name>
</gene>
<organism evidence="2 3">
    <name type="scientific">Roseofilum reptotaenium AO1-A</name>
    <dbReference type="NCBI Taxonomy" id="1925591"/>
    <lineage>
        <taxon>Bacteria</taxon>
        <taxon>Bacillati</taxon>
        <taxon>Cyanobacteriota</taxon>
        <taxon>Cyanophyceae</taxon>
        <taxon>Desertifilales</taxon>
        <taxon>Desertifilaceae</taxon>
        <taxon>Roseofilum</taxon>
    </lineage>
</organism>
<dbReference type="GO" id="GO:0016740">
    <property type="term" value="F:transferase activity"/>
    <property type="evidence" value="ECO:0007669"/>
    <property type="project" value="UniProtKB-KW"/>
</dbReference>
<keyword evidence="3" id="KW-1185">Reference proteome</keyword>
<dbReference type="Gene3D" id="3.30.420.40">
    <property type="match status" value="1"/>
</dbReference>
<dbReference type="SUPFAM" id="SSF53067">
    <property type="entry name" value="Actin-like ATPase domain"/>
    <property type="match status" value="2"/>
</dbReference>
<dbReference type="Proteomes" id="UP000183940">
    <property type="component" value="Unassembled WGS sequence"/>
</dbReference>
<reference evidence="2" key="1">
    <citation type="submission" date="2016-10" db="EMBL/GenBank/DDBJ databases">
        <title>CRISPR-Cas defence system in Roseofilum reptotaenium: evidence of a bacteriophage-cyanobacterium arms race in the coral black band disease.</title>
        <authorList>
            <person name="Buerger P."/>
            <person name="Wood-Charlson E.M."/>
            <person name="Weynberg K.D."/>
            <person name="Willis B."/>
            <person name="Van Oppen M.J."/>
        </authorList>
    </citation>
    <scope>NUCLEOTIDE SEQUENCE [LARGE SCALE GENOMIC DNA]</scope>
    <source>
        <strain evidence="2">AO1-A</strain>
    </source>
</reference>
<protein>
    <submittedName>
        <fullName evidence="2">tRNA (Adenosine(37)-N6)-threonylcarbamoyltransferase complex dimerization subunit type 1 TsaB</fullName>
    </submittedName>
</protein>
<dbReference type="EMBL" id="MLAW01000009">
    <property type="protein sequence ID" value="OJJ26249.1"/>
    <property type="molecule type" value="Genomic_DNA"/>
</dbReference>
<dbReference type="Gene3D" id="3.30.420.200">
    <property type="match status" value="1"/>
</dbReference>
<dbReference type="STRING" id="1925591.BI308_07575"/>
<sequence length="199" mass="22348">MFSLAFHTTSPQLGLALQDQTGNTRFQTWNLGHETSNQLHHLLGTFIEPLNWQDLSWLAVAKGPGGFTGTRLGMVTARTLAQQLHLPLFAISSLAAVAWFHREQHPVIAVEMPAQRGQRFGAIYQVNTYPIIPLIPDQVFTPEGWEKTLEQHSYPLIQNPSDLGQTVISVLELAHLGWEEGERHSWVDALPFYGQHPVQ</sequence>
<dbReference type="InterPro" id="IPR043129">
    <property type="entry name" value="ATPase_NBD"/>
</dbReference>
<comment type="caution">
    <text evidence="2">The sequence shown here is derived from an EMBL/GenBank/DDBJ whole genome shotgun (WGS) entry which is preliminary data.</text>
</comment>
<dbReference type="GO" id="GO:0002949">
    <property type="term" value="P:tRNA threonylcarbamoyladenosine modification"/>
    <property type="evidence" value="ECO:0007669"/>
    <property type="project" value="InterPro"/>
</dbReference>
<dbReference type="NCBIfam" id="TIGR03725">
    <property type="entry name" value="T6A_YeaZ"/>
    <property type="match status" value="1"/>
</dbReference>
<dbReference type="InterPro" id="IPR000905">
    <property type="entry name" value="Gcp-like_dom"/>
</dbReference>
<name>A0A1L9QUC3_9CYAN</name>
<accession>A0A1L9QUC3</accession>
<feature type="domain" description="Gcp-like" evidence="1">
    <location>
        <begin position="50"/>
        <end position="127"/>
    </location>
</feature>
<dbReference type="AlphaFoldDB" id="A0A1L9QUC3"/>
<evidence type="ECO:0000313" key="2">
    <source>
        <dbReference type="EMBL" id="OJJ26249.1"/>
    </source>
</evidence>
<dbReference type="Pfam" id="PF00814">
    <property type="entry name" value="TsaD"/>
    <property type="match status" value="1"/>
</dbReference>
<evidence type="ECO:0000259" key="1">
    <source>
        <dbReference type="Pfam" id="PF00814"/>
    </source>
</evidence>
<evidence type="ECO:0000313" key="3">
    <source>
        <dbReference type="Proteomes" id="UP000183940"/>
    </source>
</evidence>
<dbReference type="InterPro" id="IPR022496">
    <property type="entry name" value="T6A_TsaB"/>
</dbReference>
<proteinExistence type="predicted"/>